<reference evidence="3 4" key="1">
    <citation type="submission" date="2016-10" db="EMBL/GenBank/DDBJ databases">
        <authorList>
            <person name="de Groot N.N."/>
        </authorList>
    </citation>
    <scope>NUCLEOTIDE SEQUENCE [LARGE SCALE GENOMIC DNA]</scope>
    <source>
        <strain evidence="3 4">DSM 29340</strain>
    </source>
</reference>
<dbReference type="EMBL" id="FNYD01000005">
    <property type="protein sequence ID" value="SEJ51748.1"/>
    <property type="molecule type" value="Genomic_DNA"/>
</dbReference>
<dbReference type="PANTHER" id="PTHR34477">
    <property type="entry name" value="UPF0213 PROTEIN YHBQ"/>
    <property type="match status" value="1"/>
</dbReference>
<accession>A0A1H6ZEL7</accession>
<name>A0A1H6ZEL7_9RHOB</name>
<evidence type="ECO:0000259" key="2">
    <source>
        <dbReference type="PROSITE" id="PS50164"/>
    </source>
</evidence>
<comment type="similarity">
    <text evidence="1">Belongs to the UPF0213 family.</text>
</comment>
<dbReference type="CDD" id="cd10448">
    <property type="entry name" value="GIY-YIG_unchar_3"/>
    <property type="match status" value="1"/>
</dbReference>
<dbReference type="InterPro" id="IPR000305">
    <property type="entry name" value="GIY-YIG_endonuc"/>
</dbReference>
<gene>
    <name evidence="3" type="ORF">SAMN05444007_105111</name>
</gene>
<keyword evidence="4" id="KW-1185">Reference proteome</keyword>
<dbReference type="AlphaFoldDB" id="A0A1H6ZEL7"/>
<dbReference type="RefSeq" id="WP_092365891.1">
    <property type="nucleotide sequence ID" value="NZ_BMGV01000005.1"/>
</dbReference>
<proteinExistence type="inferred from homology"/>
<dbReference type="SUPFAM" id="SSF82771">
    <property type="entry name" value="GIY-YIG endonuclease"/>
    <property type="match status" value="1"/>
</dbReference>
<dbReference type="InterPro" id="IPR050190">
    <property type="entry name" value="UPF0213_domain"/>
</dbReference>
<dbReference type="GO" id="GO:0004519">
    <property type="term" value="F:endonuclease activity"/>
    <property type="evidence" value="ECO:0007669"/>
    <property type="project" value="UniProtKB-KW"/>
</dbReference>
<organism evidence="3 4">
    <name type="scientific">Cribrihabitans marinus</name>
    <dbReference type="NCBI Taxonomy" id="1227549"/>
    <lineage>
        <taxon>Bacteria</taxon>
        <taxon>Pseudomonadati</taxon>
        <taxon>Pseudomonadota</taxon>
        <taxon>Alphaproteobacteria</taxon>
        <taxon>Rhodobacterales</taxon>
        <taxon>Paracoccaceae</taxon>
        <taxon>Cribrihabitans</taxon>
    </lineage>
</organism>
<keyword evidence="3" id="KW-0255">Endonuclease</keyword>
<dbReference type="OrthoDB" id="287318at2"/>
<protein>
    <submittedName>
        <fullName evidence="3">Putative endonuclease</fullName>
    </submittedName>
</protein>
<dbReference type="Proteomes" id="UP000199379">
    <property type="component" value="Unassembled WGS sequence"/>
</dbReference>
<evidence type="ECO:0000313" key="4">
    <source>
        <dbReference type="Proteomes" id="UP000199379"/>
    </source>
</evidence>
<dbReference type="PANTHER" id="PTHR34477:SF5">
    <property type="entry name" value="BSL5627 PROTEIN"/>
    <property type="match status" value="1"/>
</dbReference>
<evidence type="ECO:0000256" key="1">
    <source>
        <dbReference type="ARBA" id="ARBA00007435"/>
    </source>
</evidence>
<feature type="domain" description="GIY-YIG" evidence="2">
    <location>
        <begin position="1"/>
        <end position="76"/>
    </location>
</feature>
<dbReference type="Pfam" id="PF01541">
    <property type="entry name" value="GIY-YIG"/>
    <property type="match status" value="1"/>
</dbReference>
<dbReference type="PROSITE" id="PS50164">
    <property type="entry name" value="GIY_YIG"/>
    <property type="match status" value="1"/>
</dbReference>
<keyword evidence="3" id="KW-0540">Nuclease</keyword>
<dbReference type="STRING" id="1227549.SAMN05444007_105111"/>
<dbReference type="InterPro" id="IPR035901">
    <property type="entry name" value="GIY-YIG_endonuc_sf"/>
</dbReference>
<keyword evidence="3" id="KW-0378">Hydrolase</keyword>
<sequence>MPHFVYIMASRPAGALYTGRTRDLRRRVEAHRAGFSNHTAKYKIRTLVWFEGLDDFEASLARERQIKRWRRDWKIALITRSNPDWKDMTAHVPD</sequence>
<dbReference type="Gene3D" id="3.40.1440.10">
    <property type="entry name" value="GIY-YIG endonuclease"/>
    <property type="match status" value="1"/>
</dbReference>
<evidence type="ECO:0000313" key="3">
    <source>
        <dbReference type="EMBL" id="SEJ51748.1"/>
    </source>
</evidence>